<dbReference type="PANTHER" id="PTHR43798:SF31">
    <property type="entry name" value="AB HYDROLASE SUPERFAMILY PROTEIN YCLE"/>
    <property type="match status" value="1"/>
</dbReference>
<dbReference type="SUPFAM" id="SSF53474">
    <property type="entry name" value="alpha/beta-Hydrolases"/>
    <property type="match status" value="1"/>
</dbReference>
<proteinExistence type="predicted"/>
<dbReference type="Proteomes" id="UP000028549">
    <property type="component" value="Unassembled WGS sequence"/>
</dbReference>
<gene>
    <name evidence="3" type="ORF">GS18_0208750</name>
</gene>
<accession>A0A084GZZ6</accession>
<comment type="caution">
    <text evidence="3">The sequence shown here is derived from an EMBL/GenBank/DDBJ whole genome shotgun (WGS) entry which is preliminary data.</text>
</comment>
<dbReference type="InterPro" id="IPR000639">
    <property type="entry name" value="Epox_hydrolase-like"/>
</dbReference>
<evidence type="ECO:0000313" key="4">
    <source>
        <dbReference type="Proteomes" id="UP000028549"/>
    </source>
</evidence>
<dbReference type="OrthoDB" id="9773293at2"/>
<dbReference type="InterPro" id="IPR029058">
    <property type="entry name" value="AB_hydrolase_fold"/>
</dbReference>
<dbReference type="AlphaFoldDB" id="A0A084GZZ6"/>
<dbReference type="PRINTS" id="PR00111">
    <property type="entry name" value="ABHYDROLASE"/>
</dbReference>
<feature type="domain" description="AB hydrolase-1" evidence="2">
    <location>
        <begin position="25"/>
        <end position="256"/>
    </location>
</feature>
<name>A0A084GZZ6_METID</name>
<dbReference type="STRING" id="246786.GS18_0208750"/>
<protein>
    <submittedName>
        <fullName evidence="3">Alpha/beta hydrolase</fullName>
    </submittedName>
</protein>
<dbReference type="EMBL" id="JNVC02000004">
    <property type="protein sequence ID" value="KEZ52908.1"/>
    <property type="molecule type" value="Genomic_DNA"/>
</dbReference>
<organism evidence="3 4">
    <name type="scientific">Metabacillus indicus</name>
    <name type="common">Bacillus indicus</name>
    <dbReference type="NCBI Taxonomy" id="246786"/>
    <lineage>
        <taxon>Bacteria</taxon>
        <taxon>Bacillati</taxon>
        <taxon>Bacillota</taxon>
        <taxon>Bacilli</taxon>
        <taxon>Bacillales</taxon>
        <taxon>Bacillaceae</taxon>
        <taxon>Metabacillus</taxon>
    </lineage>
</organism>
<dbReference type="GO" id="GO:0016787">
    <property type="term" value="F:hydrolase activity"/>
    <property type="evidence" value="ECO:0007669"/>
    <property type="project" value="UniProtKB-KW"/>
</dbReference>
<dbReference type="RefSeq" id="WP_029565964.1">
    <property type="nucleotide sequence ID" value="NZ_JNVC02000004.1"/>
</dbReference>
<dbReference type="Pfam" id="PF00561">
    <property type="entry name" value="Abhydrolase_1"/>
    <property type="match status" value="1"/>
</dbReference>
<dbReference type="InterPro" id="IPR050266">
    <property type="entry name" value="AB_hydrolase_sf"/>
</dbReference>
<keyword evidence="4" id="KW-1185">Reference proteome</keyword>
<reference evidence="3 4" key="1">
    <citation type="journal article" date="2005" name="Int. J. Syst. Evol. Microbiol.">
        <title>Bacillus cibi sp. nov., isolated from jeotgal, a traditional Korean fermented seafood.</title>
        <authorList>
            <person name="Yoon J.H."/>
            <person name="Lee C.H."/>
            <person name="Oh T.K."/>
        </authorList>
    </citation>
    <scope>NUCLEOTIDE SEQUENCE [LARGE SCALE GENOMIC DNA]</scope>
    <source>
        <strain evidence="3 4">DSM 16189</strain>
    </source>
</reference>
<sequence>MGYFIGTDDAVKIFVEDVGPSDGQVLFLIHGWPVDHRMFEYQMNQLPKMGFRIILMDIRGFGKSDRPYTGYSYDRLSDDIRAVIETLQLKNIALGGFSMGGAIAIRYMARHSGYSIRKLALFGAAAPSFTKRPDYPHGMAKSEVTKLIQQTYTDRPDMLTGFGQIFFAKYISESFKNWFQSLGLDASGHGTAQTAESLRDEDLREDLGKIIVPTAIFHGMKDQICPFVFAELMHKGILDSELIPFKYSGHGLFYDELEKFNRELIRFLE</sequence>
<evidence type="ECO:0000256" key="1">
    <source>
        <dbReference type="ARBA" id="ARBA00022801"/>
    </source>
</evidence>
<evidence type="ECO:0000259" key="2">
    <source>
        <dbReference type="Pfam" id="PF00561"/>
    </source>
</evidence>
<dbReference type="InterPro" id="IPR000073">
    <property type="entry name" value="AB_hydrolase_1"/>
</dbReference>
<evidence type="ECO:0000313" key="3">
    <source>
        <dbReference type="EMBL" id="KEZ52908.1"/>
    </source>
</evidence>
<dbReference type="PANTHER" id="PTHR43798">
    <property type="entry name" value="MONOACYLGLYCEROL LIPASE"/>
    <property type="match status" value="1"/>
</dbReference>
<dbReference type="PRINTS" id="PR00412">
    <property type="entry name" value="EPOXHYDRLASE"/>
</dbReference>
<keyword evidence="1 3" id="KW-0378">Hydrolase</keyword>
<dbReference type="GO" id="GO:0016020">
    <property type="term" value="C:membrane"/>
    <property type="evidence" value="ECO:0007669"/>
    <property type="project" value="TreeGrafter"/>
</dbReference>
<dbReference type="Gene3D" id="3.40.50.1820">
    <property type="entry name" value="alpha/beta hydrolase"/>
    <property type="match status" value="1"/>
</dbReference>